<sequence>MRSVAEPALHHRWSVVAVWPAVSHTAAGQSAAARTLSAAGRRHGRRVGLTPQRLTVGRYLFDRRGGKVVFYCRFISGLRTFVAFLAGTVEMRRSRFVLANTAGALARAPLFAFGAHGLGFLVRRSRHSLKKRADAAYPYESGPAGALLVTR</sequence>
<organism evidence="2 3">
    <name type="scientific">Actinacidiphila acididurans</name>
    <dbReference type="NCBI Taxonomy" id="2784346"/>
    <lineage>
        <taxon>Bacteria</taxon>
        <taxon>Bacillati</taxon>
        <taxon>Actinomycetota</taxon>
        <taxon>Actinomycetes</taxon>
        <taxon>Kitasatosporales</taxon>
        <taxon>Streptomycetaceae</taxon>
        <taxon>Actinacidiphila</taxon>
    </lineage>
</organism>
<keyword evidence="1" id="KW-1003">Cell membrane</keyword>
<dbReference type="Proteomes" id="UP000749040">
    <property type="component" value="Unassembled WGS sequence"/>
</dbReference>
<dbReference type="RefSeq" id="WP_205355048.1">
    <property type="nucleotide sequence ID" value="NZ_JADKYB010000001.1"/>
</dbReference>
<evidence type="ECO:0000256" key="1">
    <source>
        <dbReference type="RuleBase" id="RU367016"/>
    </source>
</evidence>
<dbReference type="EMBL" id="JADKYB010000001">
    <property type="protein sequence ID" value="MBM9503174.1"/>
    <property type="molecule type" value="Genomic_DNA"/>
</dbReference>
<proteinExistence type="inferred from homology"/>
<feature type="transmembrane region" description="Helical" evidence="1">
    <location>
        <begin position="68"/>
        <end position="89"/>
    </location>
</feature>
<dbReference type="InterPro" id="IPR032818">
    <property type="entry name" value="DedA-like"/>
</dbReference>
<keyword evidence="3" id="KW-1185">Reference proteome</keyword>
<dbReference type="PANTHER" id="PTHR30353:SF15">
    <property type="entry name" value="INNER MEMBRANE PROTEIN YABI"/>
    <property type="match status" value="1"/>
</dbReference>
<reference evidence="2 3" key="1">
    <citation type="submission" date="2021-01" db="EMBL/GenBank/DDBJ databases">
        <title>Streptomyces acididurans sp. nov., isolated from a peat swamp forest soil.</title>
        <authorList>
            <person name="Chantavorakit T."/>
            <person name="Duangmal K."/>
        </authorList>
    </citation>
    <scope>NUCLEOTIDE SEQUENCE [LARGE SCALE GENOMIC DNA]</scope>
    <source>
        <strain evidence="2 3">KK5PA1</strain>
    </source>
</reference>
<comment type="subcellular location">
    <subcellularLocation>
        <location evidence="1">Cell membrane</location>
        <topology evidence="1">Multi-pass membrane protein</topology>
    </subcellularLocation>
</comment>
<gene>
    <name evidence="2" type="ORF">ITX44_01260</name>
</gene>
<keyword evidence="1" id="KW-0812">Transmembrane</keyword>
<keyword evidence="1" id="KW-1133">Transmembrane helix</keyword>
<comment type="caution">
    <text evidence="2">The sequence shown here is derived from an EMBL/GenBank/DDBJ whole genome shotgun (WGS) entry which is preliminary data.</text>
</comment>
<keyword evidence="1" id="KW-0472">Membrane</keyword>
<feature type="transmembrane region" description="Helical" evidence="1">
    <location>
        <begin position="101"/>
        <end position="122"/>
    </location>
</feature>
<comment type="caution">
    <text evidence="1">Lacks conserved residue(s) required for the propagation of feature annotation.</text>
</comment>
<comment type="similarity">
    <text evidence="1">Belongs to the DedA family.</text>
</comment>
<name>A0ABS2TIK9_9ACTN</name>
<dbReference type="PANTHER" id="PTHR30353">
    <property type="entry name" value="INNER MEMBRANE PROTEIN DEDA-RELATED"/>
    <property type="match status" value="1"/>
</dbReference>
<accession>A0ABS2TIK9</accession>
<evidence type="ECO:0000313" key="3">
    <source>
        <dbReference type="Proteomes" id="UP000749040"/>
    </source>
</evidence>
<protein>
    <submittedName>
        <fullName evidence="2">VTT domain-containing protein</fullName>
    </submittedName>
</protein>
<evidence type="ECO:0000313" key="2">
    <source>
        <dbReference type="EMBL" id="MBM9503174.1"/>
    </source>
</evidence>